<comment type="caution">
    <text evidence="6">The sequence shown here is derived from an EMBL/GenBank/DDBJ whole genome shotgun (WGS) entry which is preliminary data.</text>
</comment>
<evidence type="ECO:0000313" key="7">
    <source>
        <dbReference type="Proteomes" id="UP000664844"/>
    </source>
</evidence>
<reference evidence="6 7" key="1">
    <citation type="submission" date="2021-03" db="EMBL/GenBank/DDBJ databases">
        <title>Metabolic Capacity of the Antarctic Cyanobacterium Phormidium pseudopriestleyi that Sustains Oxygenic Photosynthesis in the Presence of Hydrogen Sulfide.</title>
        <authorList>
            <person name="Lumian J.E."/>
            <person name="Jungblut A.D."/>
            <person name="Dillon M.L."/>
            <person name="Hawes I."/>
            <person name="Doran P.T."/>
            <person name="Mackey T.J."/>
            <person name="Dick G.J."/>
            <person name="Grettenberger C.L."/>
            <person name="Sumner D.Y."/>
        </authorList>
    </citation>
    <scope>NUCLEOTIDE SEQUENCE [LARGE SCALE GENOMIC DNA]</scope>
    <source>
        <strain evidence="6 7">FRX01</strain>
    </source>
</reference>
<feature type="transmembrane region" description="Helical" evidence="5">
    <location>
        <begin position="12"/>
        <end position="36"/>
    </location>
</feature>
<sequence>MYDADKRKLLSLLSHGAIFFSTTLVSIGIPLAILFVSDDPVVKDNAKESINFHLNVWAWGSLIFALSFLTFGLLGFILAPAGFLLHWGLTAFGLVKVFENPDRPFEYPFIFRVL</sequence>
<gene>
    <name evidence="6" type="ORF">J0895_15330</name>
</gene>
<evidence type="ECO:0000256" key="2">
    <source>
        <dbReference type="ARBA" id="ARBA00022692"/>
    </source>
</evidence>
<evidence type="ECO:0000256" key="1">
    <source>
        <dbReference type="ARBA" id="ARBA00004141"/>
    </source>
</evidence>
<proteinExistence type="predicted"/>
<name>A0ABS3FTR1_9CYAN</name>
<protein>
    <submittedName>
        <fullName evidence="6">DUF4870 domain-containing protein</fullName>
    </submittedName>
</protein>
<dbReference type="InterPro" id="IPR019109">
    <property type="entry name" value="MamF_MmsF"/>
</dbReference>
<organism evidence="6 7">
    <name type="scientific">Phormidium pseudopriestleyi FRX01</name>
    <dbReference type="NCBI Taxonomy" id="1759528"/>
    <lineage>
        <taxon>Bacteria</taxon>
        <taxon>Bacillati</taxon>
        <taxon>Cyanobacteriota</taxon>
        <taxon>Cyanophyceae</taxon>
        <taxon>Oscillatoriophycideae</taxon>
        <taxon>Oscillatoriales</taxon>
        <taxon>Oscillatoriaceae</taxon>
        <taxon>Phormidium</taxon>
    </lineage>
</organism>
<evidence type="ECO:0000256" key="5">
    <source>
        <dbReference type="SAM" id="Phobius"/>
    </source>
</evidence>
<feature type="transmembrane region" description="Helical" evidence="5">
    <location>
        <begin position="56"/>
        <end position="79"/>
    </location>
</feature>
<keyword evidence="2 5" id="KW-0812">Transmembrane</keyword>
<dbReference type="RefSeq" id="WP_207088920.1">
    <property type="nucleotide sequence ID" value="NZ_JAFLQW010000408.1"/>
</dbReference>
<evidence type="ECO:0000256" key="4">
    <source>
        <dbReference type="ARBA" id="ARBA00023136"/>
    </source>
</evidence>
<dbReference type="Pfam" id="PF09685">
    <property type="entry name" value="MamF_MmsF"/>
    <property type="match status" value="1"/>
</dbReference>
<dbReference type="EMBL" id="JAFLQW010000408">
    <property type="protein sequence ID" value="MBO0350443.1"/>
    <property type="molecule type" value="Genomic_DNA"/>
</dbReference>
<accession>A0ABS3FTR1</accession>
<dbReference type="Proteomes" id="UP000664844">
    <property type="component" value="Unassembled WGS sequence"/>
</dbReference>
<keyword evidence="4 5" id="KW-0472">Membrane</keyword>
<comment type="subcellular location">
    <subcellularLocation>
        <location evidence="1">Membrane</location>
        <topology evidence="1">Multi-pass membrane protein</topology>
    </subcellularLocation>
</comment>
<keyword evidence="7" id="KW-1185">Reference proteome</keyword>
<keyword evidence="3 5" id="KW-1133">Transmembrane helix</keyword>
<evidence type="ECO:0000313" key="6">
    <source>
        <dbReference type="EMBL" id="MBO0350443.1"/>
    </source>
</evidence>
<evidence type="ECO:0000256" key="3">
    <source>
        <dbReference type="ARBA" id="ARBA00022989"/>
    </source>
</evidence>